<gene>
    <name evidence="1" type="ORF">E6C27_scaffold285G001720</name>
</gene>
<evidence type="ECO:0000313" key="2">
    <source>
        <dbReference type="Proteomes" id="UP000321393"/>
    </source>
</evidence>
<keyword evidence="1" id="KW-0808">Transferase</keyword>
<dbReference type="AlphaFoldDB" id="A0A5A7T2C0"/>
<sequence>MAIEILEWKIVVMEEMGALEKNNTWDLCALPKGHKAVGAHSAVYYILLHLLSPKVSLRDTLIPCPLQKGNLYSLEREWQDQGKRSMSCNGNTPLTLLKEIYMIRCRLVDAPIEFNAKLRDSVDKVPVDKDDAPYEEHMEAVYRILRYLKSSSGKGLMLRKTDRKCIESYIVFD</sequence>
<organism evidence="1 2">
    <name type="scientific">Cucumis melo var. makuwa</name>
    <name type="common">Oriental melon</name>
    <dbReference type="NCBI Taxonomy" id="1194695"/>
    <lineage>
        <taxon>Eukaryota</taxon>
        <taxon>Viridiplantae</taxon>
        <taxon>Streptophyta</taxon>
        <taxon>Embryophyta</taxon>
        <taxon>Tracheophyta</taxon>
        <taxon>Spermatophyta</taxon>
        <taxon>Magnoliopsida</taxon>
        <taxon>eudicotyledons</taxon>
        <taxon>Gunneridae</taxon>
        <taxon>Pentapetalae</taxon>
        <taxon>rosids</taxon>
        <taxon>fabids</taxon>
        <taxon>Cucurbitales</taxon>
        <taxon>Cucurbitaceae</taxon>
        <taxon>Benincaseae</taxon>
        <taxon>Cucumis</taxon>
    </lineage>
</organism>
<protein>
    <submittedName>
        <fullName evidence="1">Reverse transcriptase</fullName>
    </submittedName>
</protein>
<evidence type="ECO:0000313" key="1">
    <source>
        <dbReference type="EMBL" id="KAA0035519.1"/>
    </source>
</evidence>
<reference evidence="1 2" key="1">
    <citation type="submission" date="2019-08" db="EMBL/GenBank/DDBJ databases">
        <title>Draft genome sequences of two oriental melons (Cucumis melo L. var makuwa).</title>
        <authorList>
            <person name="Kwon S.-Y."/>
        </authorList>
    </citation>
    <scope>NUCLEOTIDE SEQUENCE [LARGE SCALE GENOMIC DNA]</scope>
    <source>
        <strain evidence="2">cv. SW 3</strain>
        <tissue evidence="1">Leaf</tissue>
    </source>
</reference>
<dbReference type="Proteomes" id="UP000321393">
    <property type="component" value="Unassembled WGS sequence"/>
</dbReference>
<name>A0A5A7T2C0_CUCMM</name>
<dbReference type="EMBL" id="SSTE01019907">
    <property type="protein sequence ID" value="KAA0035519.1"/>
    <property type="molecule type" value="Genomic_DNA"/>
</dbReference>
<keyword evidence="1" id="KW-0695">RNA-directed DNA polymerase</keyword>
<dbReference type="OrthoDB" id="4075035at2759"/>
<accession>A0A5A7T2C0</accession>
<comment type="caution">
    <text evidence="1">The sequence shown here is derived from an EMBL/GenBank/DDBJ whole genome shotgun (WGS) entry which is preliminary data.</text>
</comment>
<dbReference type="GO" id="GO:0003964">
    <property type="term" value="F:RNA-directed DNA polymerase activity"/>
    <property type="evidence" value="ECO:0007669"/>
    <property type="project" value="UniProtKB-KW"/>
</dbReference>
<proteinExistence type="predicted"/>
<keyword evidence="1" id="KW-0548">Nucleotidyltransferase</keyword>